<evidence type="ECO:0000313" key="4">
    <source>
        <dbReference type="Proteomes" id="UP001057381"/>
    </source>
</evidence>
<dbReference type="RefSeq" id="WP_149459349.1">
    <property type="nucleotide sequence ID" value="NZ_CP073809.1"/>
</dbReference>
<sequence length="251" mass="28330">MKKIVYIITILSLITGACSKESPAPRTKDETFSQMQQSIKAIASLSSESENKTTVIYNKFTTQFTQKTNSQTNTADQFNLRVKAASNNMHYPVKSYKADLKNGVLQADPKPDYITYQARHADTKYIESTIADIFNLKHLLQDVIKPEADHMTVNKDSMHYEGHGAVMTALFEYGLASSSLNQVESLADIQDLKVKSGSYTVDYSPVNVYPKTLTFDVEMTGTIDEEPVHIHMKQTTNYYDFNKTKVKDLIK</sequence>
<name>A0A9Q9BUN8_9STAP</name>
<evidence type="ECO:0000313" key="1">
    <source>
        <dbReference type="EMBL" id="KAA1039091.1"/>
    </source>
</evidence>
<dbReference type="EMBL" id="SCWC02000005">
    <property type="protein sequence ID" value="KAA1039091.1"/>
    <property type="molecule type" value="Genomic_DNA"/>
</dbReference>
<dbReference type="AlphaFoldDB" id="A0A9Q9BUN8"/>
<dbReference type="KEGG" id="mequ:KFV11_08335"/>
<evidence type="ECO:0008006" key="5">
    <source>
        <dbReference type="Google" id="ProtNLM"/>
    </source>
</evidence>
<gene>
    <name evidence="1" type="ORF">ERX35_007705</name>
    <name evidence="2" type="ORF">KFV11_08335</name>
</gene>
<dbReference type="Proteomes" id="UP000295735">
    <property type="component" value="Unassembled WGS sequence"/>
</dbReference>
<protein>
    <recommendedName>
        <fullName evidence="5">Lipoprotein</fullName>
    </recommendedName>
</protein>
<dbReference type="EMBL" id="CP073809">
    <property type="protein sequence ID" value="UTH13268.1"/>
    <property type="molecule type" value="Genomic_DNA"/>
</dbReference>
<organism evidence="2 4">
    <name type="scientific">Macrococcus equipercicus</name>
    <dbReference type="NCBI Taxonomy" id="69967"/>
    <lineage>
        <taxon>Bacteria</taxon>
        <taxon>Bacillati</taxon>
        <taxon>Bacillota</taxon>
        <taxon>Bacilli</taxon>
        <taxon>Bacillales</taxon>
        <taxon>Staphylococcaceae</taxon>
        <taxon>Macrococcus</taxon>
    </lineage>
</organism>
<dbReference type="PROSITE" id="PS51257">
    <property type="entry name" value="PROKAR_LIPOPROTEIN"/>
    <property type="match status" value="1"/>
</dbReference>
<accession>A0A9Q9BUN8</accession>
<evidence type="ECO:0000313" key="2">
    <source>
        <dbReference type="EMBL" id="UTH13268.1"/>
    </source>
</evidence>
<evidence type="ECO:0000313" key="3">
    <source>
        <dbReference type="Proteomes" id="UP000295735"/>
    </source>
</evidence>
<dbReference type="OrthoDB" id="2418587at2"/>
<reference evidence="1 3" key="1">
    <citation type="submission" date="2019-09" db="EMBL/GenBank/DDBJ databases">
        <authorList>
            <person name="Mazhar S."/>
            <person name="Altermann E."/>
            <person name="Hill C."/>
            <person name="Mcauliffe O."/>
        </authorList>
    </citation>
    <scope>NUCLEOTIDE SEQUENCE [LARGE SCALE GENOMIC DNA]</scope>
    <source>
        <strain evidence="1 3">ATCC 51831</strain>
    </source>
</reference>
<keyword evidence="3" id="KW-1185">Reference proteome</keyword>
<reference evidence="2" key="2">
    <citation type="submission" date="2021-04" db="EMBL/GenBank/DDBJ databases">
        <title>Complete Genome Sequences of Macrococcus spp. from dog and cattle.</title>
        <authorList>
            <person name="Schwendener S."/>
            <person name="Perreten V."/>
        </authorList>
    </citation>
    <scope>NUCLEOTIDE SEQUENCE</scope>
    <source>
        <strain evidence="2">Epi0143-OL</strain>
    </source>
</reference>
<proteinExistence type="predicted"/>
<dbReference type="Proteomes" id="UP001057381">
    <property type="component" value="Chromosome"/>
</dbReference>